<keyword evidence="2" id="KW-1185">Reference proteome</keyword>
<reference evidence="3" key="1">
    <citation type="submission" date="2022-11" db="UniProtKB">
        <authorList>
            <consortium name="WormBaseParasite"/>
        </authorList>
    </citation>
    <scope>IDENTIFICATION</scope>
</reference>
<keyword evidence="1" id="KW-0676">Redox-active center</keyword>
<dbReference type="InterPro" id="IPR036249">
    <property type="entry name" value="Thioredoxin-like_sf"/>
</dbReference>
<protein>
    <submittedName>
        <fullName evidence="3">Selenoprotein W</fullName>
    </submittedName>
</protein>
<dbReference type="NCBIfam" id="TIGR02174">
    <property type="entry name" value="CXXU_selWTH"/>
    <property type="match status" value="1"/>
</dbReference>
<evidence type="ECO:0000313" key="3">
    <source>
        <dbReference type="WBParaSite" id="PSAMB.scaffold3size181960.g473.t1"/>
    </source>
</evidence>
<proteinExistence type="predicted"/>
<evidence type="ECO:0000313" key="2">
    <source>
        <dbReference type="Proteomes" id="UP000887566"/>
    </source>
</evidence>
<sequence>MALLWYKVKALKLQKQLNEEFKGVTINFTMEPTPKISGDLEVTVNGQLIHSKKNGMGYIDKPEKLQKIFDAVRAALEGK</sequence>
<dbReference type="SUPFAM" id="SSF52833">
    <property type="entry name" value="Thioredoxin-like"/>
    <property type="match status" value="1"/>
</dbReference>
<evidence type="ECO:0000256" key="1">
    <source>
        <dbReference type="ARBA" id="ARBA00023284"/>
    </source>
</evidence>
<dbReference type="Proteomes" id="UP000887566">
    <property type="component" value="Unplaced"/>
</dbReference>
<accession>A0A914WFK0</accession>
<dbReference type="InterPro" id="IPR011893">
    <property type="entry name" value="Selenoprotein_Rdx-typ"/>
</dbReference>
<organism evidence="2 3">
    <name type="scientific">Plectus sambesii</name>
    <dbReference type="NCBI Taxonomy" id="2011161"/>
    <lineage>
        <taxon>Eukaryota</taxon>
        <taxon>Metazoa</taxon>
        <taxon>Ecdysozoa</taxon>
        <taxon>Nematoda</taxon>
        <taxon>Chromadorea</taxon>
        <taxon>Plectida</taxon>
        <taxon>Plectina</taxon>
        <taxon>Plectoidea</taxon>
        <taxon>Plectidae</taxon>
        <taxon>Plectus</taxon>
    </lineage>
</organism>
<name>A0A914WFK0_9BILA</name>
<dbReference type="Gene3D" id="3.40.30.10">
    <property type="entry name" value="Glutaredoxin"/>
    <property type="match status" value="1"/>
</dbReference>
<dbReference type="WBParaSite" id="PSAMB.scaffold3size181960.g473.t1">
    <property type="protein sequence ID" value="PSAMB.scaffold3size181960.g473.t1"/>
    <property type="gene ID" value="PSAMB.scaffold3size181960.g473"/>
</dbReference>
<dbReference type="Pfam" id="PF10262">
    <property type="entry name" value="Rdx"/>
    <property type="match status" value="1"/>
</dbReference>
<dbReference type="AlphaFoldDB" id="A0A914WFK0"/>